<reference evidence="2" key="1">
    <citation type="submission" date="2023-09" db="EMBL/GenBank/DDBJ databases">
        <title>Description of first Herbaspirillum huttiense subsp. nephrolepsisexaltata and Herbaspirillum huttiense subsp. lycopersicon.</title>
        <authorList>
            <person name="Poudel M."/>
            <person name="Sharma A."/>
            <person name="Goss E."/>
            <person name="Tapia J.H."/>
            <person name="Harmon C.M."/>
            <person name="Jones J.B."/>
        </authorList>
    </citation>
    <scope>NUCLEOTIDE SEQUENCE</scope>
    <source>
        <strain evidence="2">SE1</strain>
    </source>
</reference>
<evidence type="ECO:0000256" key="1">
    <source>
        <dbReference type="SAM" id="MobiDB-lite"/>
    </source>
</evidence>
<accession>A0ABU2EUK9</accession>
<proteinExistence type="predicted"/>
<dbReference type="Gene3D" id="3.40.1350.10">
    <property type="match status" value="1"/>
</dbReference>
<keyword evidence="3" id="KW-1185">Reference proteome</keyword>
<evidence type="ECO:0000313" key="2">
    <source>
        <dbReference type="EMBL" id="MDR9851845.1"/>
    </source>
</evidence>
<protein>
    <recommendedName>
        <fullName evidence="4">TnsA endonuclease N-terminal domain-containing protein</fullName>
    </recommendedName>
</protein>
<evidence type="ECO:0000313" key="3">
    <source>
        <dbReference type="Proteomes" id="UP001246576"/>
    </source>
</evidence>
<dbReference type="InterPro" id="IPR011856">
    <property type="entry name" value="tRNA_endonuc-like_dom_sf"/>
</dbReference>
<name>A0ABU2EUK9_9BURK</name>
<sequence length="257" mass="28615">MTRASPTYGRRGQQDEGNNGVRVVSSTFGTAKRGTYSEKAGGDIDVESGPERFAAHLLSVDPRVSSFQPQPFSVDLLDQRLLLTREEKREASLRHKGVPGAKIYTTDFSVMCVDGMRYAIEVKSEGHEGDDIYWEKIERARLVLSANGYPLKTLLFPADTTHPIRTNARLLKQALHQIDTYFDRLSVDRIVSRCERGGLTVGELCRDFELSPGFVPLLLVKGVLSANVAYRPINSSLELSPAYGDLSHLFLLEEVEL</sequence>
<evidence type="ECO:0008006" key="4">
    <source>
        <dbReference type="Google" id="ProtNLM"/>
    </source>
</evidence>
<dbReference type="RefSeq" id="WP_310841685.1">
    <property type="nucleotide sequence ID" value="NZ_JAVLSJ010000024.1"/>
</dbReference>
<dbReference type="Proteomes" id="UP001246576">
    <property type="component" value="Unassembled WGS sequence"/>
</dbReference>
<feature type="region of interest" description="Disordered" evidence="1">
    <location>
        <begin position="1"/>
        <end position="24"/>
    </location>
</feature>
<dbReference type="EMBL" id="JAVLSJ010000024">
    <property type="protein sequence ID" value="MDR9851845.1"/>
    <property type="molecule type" value="Genomic_DNA"/>
</dbReference>
<organism evidence="2 3">
    <name type="scientific">Herbaspirillum huttiense subsp. lycopersici</name>
    <dbReference type="NCBI Taxonomy" id="3074428"/>
    <lineage>
        <taxon>Bacteria</taxon>
        <taxon>Pseudomonadati</taxon>
        <taxon>Pseudomonadota</taxon>
        <taxon>Betaproteobacteria</taxon>
        <taxon>Burkholderiales</taxon>
        <taxon>Oxalobacteraceae</taxon>
        <taxon>Herbaspirillum</taxon>
    </lineage>
</organism>
<gene>
    <name evidence="2" type="ORF">RI048_26710</name>
</gene>
<comment type="caution">
    <text evidence="2">The sequence shown here is derived from an EMBL/GenBank/DDBJ whole genome shotgun (WGS) entry which is preliminary data.</text>
</comment>